<reference evidence="1 2" key="1">
    <citation type="journal article" date="2016" name="Genome Announc.">
        <title>Draft Genome Sequence of the Thermotolerant Cyanobacterium Desertifilum sp. IPPAS B-1220.</title>
        <authorList>
            <person name="Mironov K.S."/>
            <person name="Sinetova M.A."/>
            <person name="Bolatkhan K."/>
            <person name="Zayadan B.K."/>
            <person name="Ustinova V.V."/>
            <person name="Kupriyanova E.V."/>
            <person name="Skrypnik A.N."/>
            <person name="Gogoleva N.E."/>
            <person name="Gogolev Y.V."/>
            <person name="Los D.A."/>
        </authorList>
    </citation>
    <scope>NUCLEOTIDE SEQUENCE [LARGE SCALE GENOMIC DNA]</scope>
    <source>
        <strain evidence="1 2">IPPAS B-1220</strain>
    </source>
</reference>
<keyword evidence="2" id="KW-1185">Reference proteome</keyword>
<sequence length="41" mass="4355">MVDEGTEGAEKLLGDNCDISPSPFCSALGVDKFNLDIALRI</sequence>
<protein>
    <submittedName>
        <fullName evidence="1">Uncharacterized protein</fullName>
    </submittedName>
</protein>
<evidence type="ECO:0000313" key="1">
    <source>
        <dbReference type="EMBL" id="XPM65422.1"/>
    </source>
</evidence>
<dbReference type="EMBL" id="CP182909">
    <property type="protein sequence ID" value="XPM65422.1"/>
    <property type="molecule type" value="Genomic_DNA"/>
</dbReference>
<dbReference type="Proteomes" id="UP000095472">
    <property type="component" value="Chromosome"/>
</dbReference>
<evidence type="ECO:0000313" key="2">
    <source>
        <dbReference type="Proteomes" id="UP000095472"/>
    </source>
</evidence>
<proteinExistence type="predicted"/>
<organism evidence="1 2">
    <name type="scientific">Desertifilum tharense IPPAS B-1220</name>
    <dbReference type="NCBI Taxonomy" id="1781255"/>
    <lineage>
        <taxon>Bacteria</taxon>
        <taxon>Bacillati</taxon>
        <taxon>Cyanobacteriota</taxon>
        <taxon>Cyanophyceae</taxon>
        <taxon>Desertifilales</taxon>
        <taxon>Desertifilaceae</taxon>
        <taxon>Desertifilum</taxon>
    </lineage>
</organism>
<name>A0ACD5GXC3_9CYAN</name>
<accession>A0ACD5GXC3</accession>
<gene>
    <name evidence="1" type="ORF">BH720_006860</name>
</gene>